<accession>A0A4Y9ZKU2</accession>
<dbReference type="EMBL" id="SFCI01002032">
    <property type="protein sequence ID" value="TFY74523.1"/>
    <property type="molecule type" value="Genomic_DNA"/>
</dbReference>
<dbReference type="GO" id="GO:0110078">
    <property type="term" value="C:TTT Hsp90 cochaperone complex"/>
    <property type="evidence" value="ECO:0007669"/>
    <property type="project" value="InterPro"/>
</dbReference>
<dbReference type="Proteomes" id="UP000298061">
    <property type="component" value="Unassembled WGS sequence"/>
</dbReference>
<dbReference type="AlphaFoldDB" id="A0A4Y9ZKU2"/>
<protein>
    <submittedName>
        <fullName evidence="2">Uncharacterized protein</fullName>
    </submittedName>
</protein>
<dbReference type="GO" id="GO:0005634">
    <property type="term" value="C:nucleus"/>
    <property type="evidence" value="ECO:0007669"/>
    <property type="project" value="TreeGrafter"/>
</dbReference>
<name>A0A4Y9ZKU2_9AGAM</name>
<dbReference type="PANTHER" id="PTHR32226">
    <property type="entry name" value="TELO2-INTERACTING PROTEIN 2"/>
    <property type="match status" value="1"/>
</dbReference>
<keyword evidence="3" id="KW-1185">Reference proteome</keyword>
<comment type="similarity">
    <text evidence="1">Belongs to the TTI2 family.</text>
</comment>
<dbReference type="GO" id="GO:0005829">
    <property type="term" value="C:cytosol"/>
    <property type="evidence" value="ECO:0007669"/>
    <property type="project" value="TreeGrafter"/>
</dbReference>
<organism evidence="2 3">
    <name type="scientific">Hericium alpestre</name>
    <dbReference type="NCBI Taxonomy" id="135208"/>
    <lineage>
        <taxon>Eukaryota</taxon>
        <taxon>Fungi</taxon>
        <taxon>Dikarya</taxon>
        <taxon>Basidiomycota</taxon>
        <taxon>Agaricomycotina</taxon>
        <taxon>Agaricomycetes</taxon>
        <taxon>Russulales</taxon>
        <taxon>Hericiaceae</taxon>
        <taxon>Hericium</taxon>
    </lineage>
</organism>
<dbReference type="OrthoDB" id="6417021at2759"/>
<evidence type="ECO:0000313" key="3">
    <source>
        <dbReference type="Proteomes" id="UP000298061"/>
    </source>
</evidence>
<sequence>MAIIDEVEGDVNDNVKTTSDALQTLRILAAYARYDALDAPTLDELDAWKAAALLTIHKLHDDPPIFLCPEEIAELIFAVASFRGDGEWTSDEMSERASGILTALVPETPVPVPLMDHILTHHLKPIFRPTPHPEINLETGRKLPRPAGGPLANQDAYEGQVWKAHPGAGNVLQWVVENIESDAYERLWYLVVPPTMTLLDDFEAKYKLQGVRVANALLSNAPPDLLRRTGIADLLFSSLHRTLTHLHSPLTPALIRNAVPTAVKLVSRTTAPGSERQFMQLCALLGDGIIGSVWMYGYQDADAVEAGVDALPDVVSALGIGTVRYLKALIPQLTHPLHLMPFNATRPSLQLASLKALLCVMRECAPRVHAWRGTILEGAAKCWVGLVDAGKKDQDSMALKDLLREVCVSLAEFAPAAVEDYRKLLALDSHMFEGLLGKITSAPQPAPDAEATEE</sequence>
<comment type="caution">
    <text evidence="2">The sequence shown here is derived from an EMBL/GenBank/DDBJ whole genome shotgun (WGS) entry which is preliminary data.</text>
</comment>
<gene>
    <name evidence="2" type="ORF">EWM64_g9489</name>
</gene>
<evidence type="ECO:0000313" key="2">
    <source>
        <dbReference type="EMBL" id="TFY74523.1"/>
    </source>
</evidence>
<dbReference type="InterPro" id="IPR018870">
    <property type="entry name" value="Tti2"/>
</dbReference>
<reference evidence="2 3" key="1">
    <citation type="submission" date="2019-02" db="EMBL/GenBank/DDBJ databases">
        <title>Genome sequencing of the rare red list fungi Hericium alpestre (H. flagellum).</title>
        <authorList>
            <person name="Buettner E."/>
            <person name="Kellner H."/>
        </authorList>
    </citation>
    <scope>NUCLEOTIDE SEQUENCE [LARGE SCALE GENOMIC DNA]</scope>
    <source>
        <strain evidence="2 3">DSM 108284</strain>
    </source>
</reference>
<dbReference type="Pfam" id="PF10521">
    <property type="entry name" value="Tti2"/>
    <property type="match status" value="1"/>
</dbReference>
<dbReference type="STRING" id="135208.A0A4Y9ZKU2"/>
<proteinExistence type="inferred from homology"/>
<dbReference type="PANTHER" id="PTHR32226:SF2">
    <property type="entry name" value="TELO2-INTERACTING PROTEIN 2"/>
    <property type="match status" value="1"/>
</dbReference>
<evidence type="ECO:0000256" key="1">
    <source>
        <dbReference type="ARBA" id="ARBA00034736"/>
    </source>
</evidence>